<keyword evidence="8" id="KW-1133">Transmembrane helix</keyword>
<comment type="catalytic activity">
    <reaction evidence="1">
        <text>ATP + protein L-histidine = ADP + protein N-phospho-L-histidine.</text>
        <dbReference type="EC" id="2.7.13.3"/>
    </reaction>
</comment>
<comment type="subcellular location">
    <subcellularLocation>
        <location evidence="2">Cell membrane</location>
    </subcellularLocation>
</comment>
<evidence type="ECO:0000259" key="11">
    <source>
        <dbReference type="PROSITE" id="PS50885"/>
    </source>
</evidence>
<dbReference type="PROSITE" id="PS50885">
    <property type="entry name" value="HAMP"/>
    <property type="match status" value="1"/>
</dbReference>
<dbReference type="EC" id="2.7.13.3" evidence="3"/>
<dbReference type="CDD" id="cd00082">
    <property type="entry name" value="HisKA"/>
    <property type="match status" value="1"/>
</dbReference>
<keyword evidence="5" id="KW-0808">Transferase</keyword>
<dbReference type="InterPro" id="IPR036890">
    <property type="entry name" value="HATPase_C_sf"/>
</dbReference>
<evidence type="ECO:0000313" key="13">
    <source>
        <dbReference type="Proteomes" id="UP001597024"/>
    </source>
</evidence>
<keyword evidence="4" id="KW-0597">Phosphoprotein</keyword>
<dbReference type="CDD" id="cd06225">
    <property type="entry name" value="HAMP"/>
    <property type="match status" value="1"/>
</dbReference>
<dbReference type="Proteomes" id="UP001597024">
    <property type="component" value="Unassembled WGS sequence"/>
</dbReference>
<dbReference type="InterPro" id="IPR005467">
    <property type="entry name" value="His_kinase_dom"/>
</dbReference>
<dbReference type="PROSITE" id="PS50109">
    <property type="entry name" value="HIS_KIN"/>
    <property type="match status" value="1"/>
</dbReference>
<dbReference type="PANTHER" id="PTHR45436:SF5">
    <property type="entry name" value="SENSOR HISTIDINE KINASE TRCS"/>
    <property type="match status" value="1"/>
</dbReference>
<dbReference type="InterPro" id="IPR050428">
    <property type="entry name" value="TCS_sensor_his_kinase"/>
</dbReference>
<dbReference type="SUPFAM" id="SSF47384">
    <property type="entry name" value="Homodimeric domain of signal transducing histidine kinase"/>
    <property type="match status" value="1"/>
</dbReference>
<evidence type="ECO:0000256" key="9">
    <source>
        <dbReference type="ARBA" id="ARBA00023012"/>
    </source>
</evidence>
<feature type="domain" description="HAMP" evidence="11">
    <location>
        <begin position="1"/>
        <end position="45"/>
    </location>
</feature>
<accession>A0ABW3E5M9</accession>
<reference evidence="13" key="1">
    <citation type="journal article" date="2019" name="Int. J. Syst. Evol. Microbiol.">
        <title>The Global Catalogue of Microorganisms (GCM) 10K type strain sequencing project: providing services to taxonomists for standard genome sequencing and annotation.</title>
        <authorList>
            <consortium name="The Broad Institute Genomics Platform"/>
            <consortium name="The Broad Institute Genome Sequencing Center for Infectious Disease"/>
            <person name="Wu L."/>
            <person name="Ma J."/>
        </authorList>
    </citation>
    <scope>NUCLEOTIDE SEQUENCE [LARGE SCALE GENOMIC DNA]</scope>
    <source>
        <strain evidence="13">CCUG 62974</strain>
    </source>
</reference>
<evidence type="ECO:0000256" key="5">
    <source>
        <dbReference type="ARBA" id="ARBA00022679"/>
    </source>
</evidence>
<proteinExistence type="predicted"/>
<dbReference type="InterPro" id="IPR003661">
    <property type="entry name" value="HisK_dim/P_dom"/>
</dbReference>
<dbReference type="Pfam" id="PF00512">
    <property type="entry name" value="HisKA"/>
    <property type="match status" value="1"/>
</dbReference>
<evidence type="ECO:0000259" key="10">
    <source>
        <dbReference type="PROSITE" id="PS50109"/>
    </source>
</evidence>
<dbReference type="SUPFAM" id="SSF55874">
    <property type="entry name" value="ATPase domain of HSP90 chaperone/DNA topoisomerase II/histidine kinase"/>
    <property type="match status" value="1"/>
</dbReference>
<evidence type="ECO:0000256" key="2">
    <source>
        <dbReference type="ARBA" id="ARBA00004236"/>
    </source>
</evidence>
<evidence type="ECO:0000256" key="7">
    <source>
        <dbReference type="ARBA" id="ARBA00022777"/>
    </source>
</evidence>
<keyword evidence="6" id="KW-0812">Transmembrane</keyword>
<dbReference type="InterPro" id="IPR003660">
    <property type="entry name" value="HAMP_dom"/>
</dbReference>
<sequence>MVETATAIAGGELGRRVETASLTGEVGGLGHALNSMLAQIEDAFREREASQDRLRRFVADASHELRTPIASIRGYAELFRRGAATRPEDLAKAMSRIEAEATRMGSLVEEMLLLARLDQGRPLERDPVELTTLVSEAIGDILAIEPHRPWSLKCDGPVETLGDAARIRQIVGNLLANVLDHTPQGTPAAVRVAAEGPHAVIGVTDG</sequence>
<evidence type="ECO:0000256" key="6">
    <source>
        <dbReference type="ARBA" id="ARBA00022692"/>
    </source>
</evidence>
<dbReference type="GO" id="GO:0016301">
    <property type="term" value="F:kinase activity"/>
    <property type="evidence" value="ECO:0007669"/>
    <property type="project" value="UniProtKB-KW"/>
</dbReference>
<dbReference type="PANTHER" id="PTHR45436">
    <property type="entry name" value="SENSOR HISTIDINE KINASE YKOH"/>
    <property type="match status" value="1"/>
</dbReference>
<comment type="caution">
    <text evidence="12">The sequence shown here is derived from an EMBL/GenBank/DDBJ whole genome shotgun (WGS) entry which is preliminary data.</text>
</comment>
<dbReference type="Gene3D" id="3.30.565.10">
    <property type="entry name" value="Histidine kinase-like ATPase, C-terminal domain"/>
    <property type="match status" value="1"/>
</dbReference>
<feature type="non-terminal residue" evidence="12">
    <location>
        <position position="206"/>
    </location>
</feature>
<keyword evidence="7 12" id="KW-0418">Kinase</keyword>
<protein>
    <recommendedName>
        <fullName evidence="3">histidine kinase</fullName>
        <ecNumber evidence="3">2.7.13.3</ecNumber>
    </recommendedName>
</protein>
<evidence type="ECO:0000256" key="3">
    <source>
        <dbReference type="ARBA" id="ARBA00012438"/>
    </source>
</evidence>
<keyword evidence="9" id="KW-0902">Two-component regulatory system</keyword>
<keyword evidence="13" id="KW-1185">Reference proteome</keyword>
<evidence type="ECO:0000256" key="8">
    <source>
        <dbReference type="ARBA" id="ARBA00022989"/>
    </source>
</evidence>
<dbReference type="Pfam" id="PF00672">
    <property type="entry name" value="HAMP"/>
    <property type="match status" value="1"/>
</dbReference>
<dbReference type="InterPro" id="IPR036097">
    <property type="entry name" value="HisK_dim/P_sf"/>
</dbReference>
<dbReference type="Gene3D" id="1.10.287.130">
    <property type="match status" value="1"/>
</dbReference>
<evidence type="ECO:0000256" key="1">
    <source>
        <dbReference type="ARBA" id="ARBA00000085"/>
    </source>
</evidence>
<dbReference type="SMART" id="SM00388">
    <property type="entry name" value="HisKA"/>
    <property type="match status" value="1"/>
</dbReference>
<evidence type="ECO:0000313" key="12">
    <source>
        <dbReference type="EMBL" id="MFD0891460.1"/>
    </source>
</evidence>
<name>A0ABW3E5M9_9ACTN</name>
<keyword evidence="8" id="KW-0472">Membrane</keyword>
<dbReference type="EMBL" id="JBHTHX010003202">
    <property type="protein sequence ID" value="MFD0891460.1"/>
    <property type="molecule type" value="Genomic_DNA"/>
</dbReference>
<organism evidence="12 13">
    <name type="scientific">Streptosporangium algeriense</name>
    <dbReference type="NCBI Taxonomy" id="1682748"/>
    <lineage>
        <taxon>Bacteria</taxon>
        <taxon>Bacillati</taxon>
        <taxon>Actinomycetota</taxon>
        <taxon>Actinomycetes</taxon>
        <taxon>Streptosporangiales</taxon>
        <taxon>Streptosporangiaceae</taxon>
        <taxon>Streptosporangium</taxon>
    </lineage>
</organism>
<evidence type="ECO:0000256" key="4">
    <source>
        <dbReference type="ARBA" id="ARBA00022553"/>
    </source>
</evidence>
<gene>
    <name evidence="12" type="ORF">ACFQ08_43510</name>
</gene>
<feature type="domain" description="Histidine kinase" evidence="10">
    <location>
        <begin position="60"/>
        <end position="206"/>
    </location>
</feature>